<feature type="transmembrane region" description="Helical" evidence="1">
    <location>
        <begin position="9"/>
        <end position="28"/>
    </location>
</feature>
<protein>
    <submittedName>
        <fullName evidence="2">YrdB family protein</fullName>
    </submittedName>
</protein>
<dbReference type="InterPro" id="IPR021214">
    <property type="entry name" value="DUF2568"/>
</dbReference>
<dbReference type="RefSeq" id="WP_270881605.1">
    <property type="nucleotide sequence ID" value="NZ_JAQFVF010000055.1"/>
</dbReference>
<feature type="transmembrane region" description="Helical" evidence="1">
    <location>
        <begin position="34"/>
        <end position="56"/>
    </location>
</feature>
<organism evidence="2 3">
    <name type="scientific">Paenibacillus aestuarii</name>
    <dbReference type="NCBI Taxonomy" id="516965"/>
    <lineage>
        <taxon>Bacteria</taxon>
        <taxon>Bacillati</taxon>
        <taxon>Bacillota</taxon>
        <taxon>Bacilli</taxon>
        <taxon>Bacillales</taxon>
        <taxon>Paenibacillaceae</taxon>
        <taxon>Paenibacillus</taxon>
    </lineage>
</organism>
<gene>
    <name evidence="2" type="ORF">ACFPOG_22000</name>
</gene>
<keyword evidence="1" id="KW-1133">Transmembrane helix</keyword>
<evidence type="ECO:0000313" key="2">
    <source>
        <dbReference type="EMBL" id="MFC5450924.1"/>
    </source>
</evidence>
<keyword evidence="3" id="KW-1185">Reference proteome</keyword>
<feature type="transmembrane region" description="Helical" evidence="1">
    <location>
        <begin position="92"/>
        <end position="110"/>
    </location>
</feature>
<keyword evidence="1" id="KW-0812">Transmembrane</keyword>
<proteinExistence type="predicted"/>
<evidence type="ECO:0000256" key="1">
    <source>
        <dbReference type="SAM" id="Phobius"/>
    </source>
</evidence>
<dbReference type="Pfam" id="PF10823">
    <property type="entry name" value="DUF2568"/>
    <property type="match status" value="1"/>
</dbReference>
<keyword evidence="1" id="KW-0472">Membrane</keyword>
<sequence length="112" mass="12799">MSIVKMFNLGLRFLLELCLLAAFGYWGFRGFHSIYVKMIIGIGTPLLAAILWGFFVAPKASIRLAEPIRFIIELLLFAAAFAALFTTGRQSLAYLFIIIYAVNRLFLFIWRQ</sequence>
<comment type="caution">
    <text evidence="2">The sequence shown here is derived from an EMBL/GenBank/DDBJ whole genome shotgun (WGS) entry which is preliminary data.</text>
</comment>
<name>A0ABW0KBZ9_9BACL</name>
<dbReference type="Proteomes" id="UP001596044">
    <property type="component" value="Unassembled WGS sequence"/>
</dbReference>
<dbReference type="EMBL" id="JBHSMJ010000030">
    <property type="protein sequence ID" value="MFC5450924.1"/>
    <property type="molecule type" value="Genomic_DNA"/>
</dbReference>
<reference evidence="3" key="1">
    <citation type="journal article" date="2019" name="Int. J. Syst. Evol. Microbiol.">
        <title>The Global Catalogue of Microorganisms (GCM) 10K type strain sequencing project: providing services to taxonomists for standard genome sequencing and annotation.</title>
        <authorList>
            <consortium name="The Broad Institute Genomics Platform"/>
            <consortium name="The Broad Institute Genome Sequencing Center for Infectious Disease"/>
            <person name="Wu L."/>
            <person name="Ma J."/>
        </authorList>
    </citation>
    <scope>NUCLEOTIDE SEQUENCE [LARGE SCALE GENOMIC DNA]</scope>
    <source>
        <strain evidence="3">KACC 11904</strain>
    </source>
</reference>
<feature type="transmembrane region" description="Helical" evidence="1">
    <location>
        <begin position="68"/>
        <end position="86"/>
    </location>
</feature>
<accession>A0ABW0KBZ9</accession>
<evidence type="ECO:0000313" key="3">
    <source>
        <dbReference type="Proteomes" id="UP001596044"/>
    </source>
</evidence>